<dbReference type="RefSeq" id="WP_003390185.1">
    <property type="nucleotide sequence ID" value="NZ_APBN01000010.1"/>
</dbReference>
<evidence type="ECO:0000256" key="1">
    <source>
        <dbReference type="ARBA" id="ARBA00004651"/>
    </source>
</evidence>
<keyword evidence="4 7" id="KW-0812">Transmembrane</keyword>
<dbReference type="InterPro" id="IPR051258">
    <property type="entry name" value="Diverse_Substrate_Transporter"/>
</dbReference>
<comment type="similarity">
    <text evidence="2">Belongs to the EamA transporter family.</text>
</comment>
<comment type="caution">
    <text evidence="9">The sequence shown here is derived from an EMBL/GenBank/DDBJ whole genome shotgun (WGS) entry which is preliminary data.</text>
</comment>
<evidence type="ECO:0000313" key="10">
    <source>
        <dbReference type="Proteomes" id="UP000012081"/>
    </source>
</evidence>
<keyword evidence="3" id="KW-1003">Cell membrane</keyword>
<dbReference type="Gene3D" id="1.10.3730.20">
    <property type="match status" value="1"/>
</dbReference>
<dbReference type="Proteomes" id="UP000012081">
    <property type="component" value="Unassembled WGS sequence"/>
</dbReference>
<dbReference type="PANTHER" id="PTHR42920">
    <property type="entry name" value="OS03G0707200 PROTEIN-RELATED"/>
    <property type="match status" value="1"/>
</dbReference>
<dbReference type="PANTHER" id="PTHR42920:SF5">
    <property type="entry name" value="EAMA DOMAIN-CONTAINING PROTEIN"/>
    <property type="match status" value="1"/>
</dbReference>
<evidence type="ECO:0000313" key="9">
    <source>
        <dbReference type="EMBL" id="EMT51016.1"/>
    </source>
</evidence>
<organism evidence="9 10">
    <name type="scientific">Brevibacillus borstelensis AK1</name>
    <dbReference type="NCBI Taxonomy" id="1300222"/>
    <lineage>
        <taxon>Bacteria</taxon>
        <taxon>Bacillati</taxon>
        <taxon>Bacillota</taxon>
        <taxon>Bacilli</taxon>
        <taxon>Bacillales</taxon>
        <taxon>Paenibacillaceae</taxon>
        <taxon>Brevibacillus</taxon>
    </lineage>
</organism>
<feature type="transmembrane region" description="Helical" evidence="7">
    <location>
        <begin position="38"/>
        <end position="57"/>
    </location>
</feature>
<feature type="transmembrane region" description="Helical" evidence="7">
    <location>
        <begin position="180"/>
        <end position="200"/>
    </location>
</feature>
<feature type="transmembrane region" description="Helical" evidence="7">
    <location>
        <begin position="152"/>
        <end position="168"/>
    </location>
</feature>
<feature type="transmembrane region" description="Helical" evidence="7">
    <location>
        <begin position="267"/>
        <end position="284"/>
    </location>
</feature>
<comment type="subcellular location">
    <subcellularLocation>
        <location evidence="1">Cell membrane</location>
        <topology evidence="1">Multi-pass membrane protein</topology>
    </subcellularLocation>
</comment>
<feature type="transmembrane region" description="Helical" evidence="7">
    <location>
        <begin position="95"/>
        <end position="115"/>
    </location>
</feature>
<feature type="domain" description="EamA" evidence="8">
    <location>
        <begin position="149"/>
        <end position="285"/>
    </location>
</feature>
<evidence type="ECO:0000259" key="8">
    <source>
        <dbReference type="Pfam" id="PF00892"/>
    </source>
</evidence>
<keyword evidence="10" id="KW-1185">Reference proteome</keyword>
<evidence type="ECO:0000256" key="5">
    <source>
        <dbReference type="ARBA" id="ARBA00022989"/>
    </source>
</evidence>
<feature type="transmembrane region" description="Helical" evidence="7">
    <location>
        <begin position="212"/>
        <end position="230"/>
    </location>
</feature>
<keyword evidence="6 7" id="KW-0472">Membrane</keyword>
<evidence type="ECO:0000256" key="2">
    <source>
        <dbReference type="ARBA" id="ARBA00007362"/>
    </source>
</evidence>
<dbReference type="PATRIC" id="fig|1300222.3.peg.3970"/>
<dbReference type="InterPro" id="IPR037185">
    <property type="entry name" value="EmrE-like"/>
</dbReference>
<sequence>MHTKKQLLWADLSLLFIALAWGYTFILSKDLLTELTPFVFTGTRFLVAALILLPFVWKRLRSVSREVWIQGAVCGIALCAAYTLQILGIERTTPGKAGVITGTNVILVPFLYFLWRRLPVKKGAVIGSLLAFAGLLCLSGEGEWAGLSSGDLLVFLCAVFFALHILMVDRAYEKHQDIDTLAFVMIQLMVVGVIDTAIAAVSEPIPHQLSGYGWFAFWFDCLIGTLLAYVVQIKAQQFSPPVHVSILLSLEAVFAFLFSWLLWGEPLTTVVVIGVALMLAGIYVTELSDHKEKADEVDRI</sequence>
<name>M8DVJ8_9BACL</name>
<dbReference type="STRING" id="1300222.I532_18907"/>
<reference evidence="9 10" key="1">
    <citation type="submission" date="2013-03" db="EMBL/GenBank/DDBJ databases">
        <title>Assembly of a new bacterial strain Brevibacillus borstelensis AK1.</title>
        <authorList>
            <person name="Rajan I."/>
            <person name="PoliReddy D."/>
            <person name="Sugumar T."/>
            <person name="Rathinam K."/>
            <person name="Alqarawi S."/>
            <person name="Khalil A.B."/>
            <person name="Sivakumar N."/>
        </authorList>
    </citation>
    <scope>NUCLEOTIDE SEQUENCE [LARGE SCALE GENOMIC DNA]</scope>
    <source>
        <strain evidence="9 10">AK1</strain>
    </source>
</reference>
<evidence type="ECO:0000256" key="3">
    <source>
        <dbReference type="ARBA" id="ARBA00022475"/>
    </source>
</evidence>
<evidence type="ECO:0000256" key="7">
    <source>
        <dbReference type="SAM" id="Phobius"/>
    </source>
</evidence>
<evidence type="ECO:0000256" key="6">
    <source>
        <dbReference type="ARBA" id="ARBA00023136"/>
    </source>
</evidence>
<feature type="transmembrane region" description="Helical" evidence="7">
    <location>
        <begin position="242"/>
        <end position="261"/>
    </location>
</feature>
<dbReference type="SUPFAM" id="SSF103481">
    <property type="entry name" value="Multidrug resistance efflux transporter EmrE"/>
    <property type="match status" value="2"/>
</dbReference>
<dbReference type="OrthoDB" id="9804865at2"/>
<dbReference type="GO" id="GO:0005886">
    <property type="term" value="C:plasma membrane"/>
    <property type="evidence" value="ECO:0007669"/>
    <property type="project" value="UniProtKB-SubCell"/>
</dbReference>
<proteinExistence type="inferred from homology"/>
<feature type="domain" description="EamA" evidence="8">
    <location>
        <begin position="9"/>
        <end position="139"/>
    </location>
</feature>
<dbReference type="AlphaFoldDB" id="M8DVJ8"/>
<dbReference type="InterPro" id="IPR000620">
    <property type="entry name" value="EamA_dom"/>
</dbReference>
<protein>
    <recommendedName>
        <fullName evidence="8">EamA domain-containing protein</fullName>
    </recommendedName>
</protein>
<accession>M8DVJ8</accession>
<keyword evidence="5 7" id="KW-1133">Transmembrane helix</keyword>
<feature type="transmembrane region" description="Helical" evidence="7">
    <location>
        <begin position="124"/>
        <end position="146"/>
    </location>
</feature>
<gene>
    <name evidence="9" type="ORF">I532_18907</name>
</gene>
<dbReference type="EMBL" id="APBN01000010">
    <property type="protein sequence ID" value="EMT51016.1"/>
    <property type="molecule type" value="Genomic_DNA"/>
</dbReference>
<dbReference type="Pfam" id="PF00892">
    <property type="entry name" value="EamA"/>
    <property type="match status" value="2"/>
</dbReference>
<evidence type="ECO:0000256" key="4">
    <source>
        <dbReference type="ARBA" id="ARBA00022692"/>
    </source>
</evidence>
<feature type="transmembrane region" description="Helical" evidence="7">
    <location>
        <begin position="69"/>
        <end position="89"/>
    </location>
</feature>
<feature type="transmembrane region" description="Helical" evidence="7">
    <location>
        <begin position="7"/>
        <end position="26"/>
    </location>
</feature>